<organism evidence="1 2">
    <name type="scientific">Myroides odoratimimus CIP 101113</name>
    <dbReference type="NCBI Taxonomy" id="883154"/>
    <lineage>
        <taxon>Bacteria</taxon>
        <taxon>Pseudomonadati</taxon>
        <taxon>Bacteroidota</taxon>
        <taxon>Flavobacteriia</taxon>
        <taxon>Flavobacteriales</taxon>
        <taxon>Flavobacteriaceae</taxon>
        <taxon>Myroides</taxon>
    </lineage>
</organism>
<comment type="caution">
    <text evidence="1">The sequence shown here is derived from an EMBL/GenBank/DDBJ whole genome shotgun (WGS) entry which is preliminary data.</text>
</comment>
<dbReference type="EMBL" id="AGEE01000008">
    <property type="protein sequence ID" value="EHO13933.1"/>
    <property type="molecule type" value="Genomic_DNA"/>
</dbReference>
<proteinExistence type="predicted"/>
<evidence type="ECO:0000313" key="2">
    <source>
        <dbReference type="Proteomes" id="UP000004834"/>
    </source>
</evidence>
<name>A0AAV3F5A7_9FLAO</name>
<reference evidence="1 2" key="1">
    <citation type="submission" date="2011-11" db="EMBL/GenBank/DDBJ databases">
        <title>The Genome Sequence of Myroides odoratimimus CIP 101113.</title>
        <authorList>
            <person name="Earl A."/>
            <person name="Ward D."/>
            <person name="Feldgarden M."/>
            <person name="Gevers D."/>
            <person name="Huys G."/>
            <person name="Young S.K."/>
            <person name="Zeng Q."/>
            <person name="Gargeya S."/>
            <person name="Fitzgerald M."/>
            <person name="Haas B."/>
            <person name="Abouelleil A."/>
            <person name="Alvarado L."/>
            <person name="Arachchi H.M."/>
            <person name="Berlin A."/>
            <person name="Brown A."/>
            <person name="Chapman S.B."/>
            <person name="Chen Z."/>
            <person name="Dunbar C."/>
            <person name="Freedman E."/>
            <person name="Gearin G."/>
            <person name="Goldberg J."/>
            <person name="Griggs A."/>
            <person name="Gujja S."/>
            <person name="Heiman D."/>
            <person name="Howarth C."/>
            <person name="Larson L."/>
            <person name="Lui A."/>
            <person name="MacDonald P.J.P."/>
            <person name="Montmayeur A."/>
            <person name="Murphy C."/>
            <person name="Neiman D."/>
            <person name="Pearson M."/>
            <person name="Priest M."/>
            <person name="Roberts A."/>
            <person name="Saif S."/>
            <person name="Shea T."/>
            <person name="Shenoy N."/>
            <person name="Sisk P."/>
            <person name="Stolte C."/>
            <person name="Sykes S."/>
            <person name="Wortman J."/>
            <person name="Nusbaum C."/>
            <person name="Birren B."/>
        </authorList>
    </citation>
    <scope>NUCLEOTIDE SEQUENCE [LARGE SCALE GENOMIC DNA]</scope>
    <source>
        <strain evidence="1 2">CIP 101113</strain>
    </source>
</reference>
<gene>
    <name evidence="1" type="ORF">HMPREF9715_01007</name>
</gene>
<evidence type="ECO:0000313" key="1">
    <source>
        <dbReference type="EMBL" id="EHO13933.1"/>
    </source>
</evidence>
<dbReference type="AlphaFoldDB" id="A0AAV3F5A7"/>
<dbReference type="Proteomes" id="UP000004834">
    <property type="component" value="Unassembled WGS sequence"/>
</dbReference>
<sequence length="41" mass="4761">MVLLLNDTVIKSFKSILGLQLRTIYGEIYYKKAQKKELSLT</sequence>
<accession>A0AAV3F5A7</accession>
<protein>
    <submittedName>
        <fullName evidence="1">Uncharacterized protein</fullName>
    </submittedName>
</protein>